<protein>
    <recommendedName>
        <fullName evidence="3">Regulator of CtrA degradation</fullName>
    </recommendedName>
</protein>
<dbReference type="Pfam" id="PF07323">
    <property type="entry name" value="DUF1465"/>
    <property type="match status" value="1"/>
</dbReference>
<proteinExistence type="predicted"/>
<dbReference type="STRING" id="1318743.PU02_0309"/>
<dbReference type="InterPro" id="IPR038301">
    <property type="entry name" value="AraC-like_sf"/>
</dbReference>
<reference evidence="1 2" key="1">
    <citation type="journal article" date="2015" name="Genome Announc.">
        <title>Complete Genome Sequence of Bartonella ancashensis Strain 20.00, Isolated from the Blood of a Patient with Verruga Peruana.</title>
        <authorList>
            <person name="Hang J."/>
            <person name="Mullins K.E."/>
            <person name="Clifford R.J."/>
            <person name="Onmus-Leone F."/>
            <person name="Yang Y."/>
            <person name="Jiang J."/>
            <person name="Leguia M."/>
            <person name="Kasper M.R."/>
            <person name="Maguina C."/>
            <person name="Lesho E.P."/>
            <person name="Jarman R.G."/>
            <person name="Richards A.L."/>
            <person name="Blazes D."/>
        </authorList>
    </citation>
    <scope>NUCLEOTIDE SEQUENCE [LARGE SCALE GENOMIC DNA]</scope>
    <source>
        <strain evidence="1 2">20.00</strain>
    </source>
</reference>
<dbReference type="AlphaFoldDB" id="A0A0M5L0V3"/>
<evidence type="ECO:0008006" key="3">
    <source>
        <dbReference type="Google" id="ProtNLM"/>
    </source>
</evidence>
<dbReference type="EMBL" id="CP010401">
    <property type="protein sequence ID" value="ALE03123.1"/>
    <property type="molecule type" value="Genomic_DNA"/>
</dbReference>
<dbReference type="InterPro" id="IPR010848">
    <property type="entry name" value="DUF1465"/>
</dbReference>
<dbReference type="Gene3D" id="1.10.8.930">
    <property type="entry name" value="Protein of unknown function DUF1465"/>
    <property type="match status" value="1"/>
</dbReference>
<dbReference type="KEGG" id="banc:PU02_0309"/>
<dbReference type="PATRIC" id="fig|1318743.3.peg.321"/>
<evidence type="ECO:0000313" key="1">
    <source>
        <dbReference type="EMBL" id="ALE03123.1"/>
    </source>
</evidence>
<name>A0A0M5L0V3_9HYPH</name>
<evidence type="ECO:0000313" key="2">
    <source>
        <dbReference type="Proteomes" id="UP000057213"/>
    </source>
</evidence>
<sequence length="177" mass="20726">MKSYDDHSQDGSADDPIIMVEHNAFDATLDRLYDETMSLIEETADYIDREGKVTARDLPFEISTLYAKEAMYLSTRLMQIASRLLLFRAEREGEMSPEQIEKEIAKISFRTLSLGPQAVYWQELPGIFRDFVTRSLRLEERMRHIHHSKDKGFVHNLKQINPVNEHIQKLKRAFQHS</sequence>
<gene>
    <name evidence="1" type="ORF">PU02_0309</name>
</gene>
<accession>A0A0M5L0V3</accession>
<keyword evidence="2" id="KW-1185">Reference proteome</keyword>
<organism evidence="1 2">
    <name type="scientific">Bartonella ancashensis</name>
    <dbReference type="NCBI Taxonomy" id="1318743"/>
    <lineage>
        <taxon>Bacteria</taxon>
        <taxon>Pseudomonadati</taxon>
        <taxon>Pseudomonadota</taxon>
        <taxon>Alphaproteobacteria</taxon>
        <taxon>Hyphomicrobiales</taxon>
        <taxon>Bartonellaceae</taxon>
        <taxon>Bartonella</taxon>
    </lineage>
</organism>
<dbReference type="Proteomes" id="UP000057213">
    <property type="component" value="Chromosome"/>
</dbReference>